<dbReference type="GeneID" id="106152359"/>
<reference evidence="3" key="1">
    <citation type="submission" date="2025-08" db="UniProtKB">
        <authorList>
            <consortium name="RefSeq"/>
        </authorList>
    </citation>
    <scope>IDENTIFICATION</scope>
    <source>
        <tissue evidence="3">Gonads</tissue>
    </source>
</reference>
<dbReference type="InParanoid" id="A0A2R2MSW8"/>
<dbReference type="InterPro" id="IPR008775">
    <property type="entry name" value="Phytyl_CoA_dOase-like"/>
</dbReference>
<name>A0A2R2MSW8_LINAN</name>
<evidence type="ECO:0000313" key="2">
    <source>
        <dbReference type="Proteomes" id="UP000085678"/>
    </source>
</evidence>
<proteinExistence type="predicted"/>
<organism evidence="2 3">
    <name type="scientific">Lingula anatina</name>
    <name type="common">Brachiopod</name>
    <name type="synonym">Lingula unguis</name>
    <dbReference type="NCBI Taxonomy" id="7574"/>
    <lineage>
        <taxon>Eukaryota</taxon>
        <taxon>Metazoa</taxon>
        <taxon>Spiralia</taxon>
        <taxon>Lophotrochozoa</taxon>
        <taxon>Brachiopoda</taxon>
        <taxon>Linguliformea</taxon>
        <taxon>Lingulata</taxon>
        <taxon>Lingulida</taxon>
        <taxon>Linguloidea</taxon>
        <taxon>Lingulidae</taxon>
        <taxon>Lingula</taxon>
    </lineage>
</organism>
<dbReference type="PANTHER" id="PTHR20883:SF51">
    <property type="entry name" value="PHYTANOYL-COA HYDROXYLASE"/>
    <property type="match status" value="1"/>
</dbReference>
<keyword evidence="2" id="KW-1185">Reference proteome</keyword>
<dbReference type="RefSeq" id="XP_023933360.1">
    <property type="nucleotide sequence ID" value="XM_024077592.1"/>
</dbReference>
<gene>
    <name evidence="3" type="primary">LOC106152359</name>
</gene>
<dbReference type="KEGG" id="lak:106152359"/>
<evidence type="ECO:0000313" key="3">
    <source>
        <dbReference type="RefSeq" id="XP_023933360.1"/>
    </source>
</evidence>
<accession>A0A2R2MSW8</accession>
<dbReference type="OrthoDB" id="445007at2759"/>
<dbReference type="PANTHER" id="PTHR20883">
    <property type="entry name" value="PHYTANOYL-COA DIOXYGENASE DOMAIN CONTAINING 1"/>
    <property type="match status" value="1"/>
</dbReference>
<comment type="cofactor">
    <cofactor evidence="1">
        <name>Fe cation</name>
        <dbReference type="ChEBI" id="CHEBI:24875"/>
    </cofactor>
</comment>
<dbReference type="Pfam" id="PF05721">
    <property type="entry name" value="PhyH"/>
    <property type="match status" value="1"/>
</dbReference>
<evidence type="ECO:0000256" key="1">
    <source>
        <dbReference type="ARBA" id="ARBA00001962"/>
    </source>
</evidence>
<dbReference type="Gene3D" id="2.60.120.620">
    <property type="entry name" value="q2cbj1_9rhob like domain"/>
    <property type="match status" value="1"/>
</dbReference>
<dbReference type="SUPFAM" id="SSF51197">
    <property type="entry name" value="Clavaminate synthase-like"/>
    <property type="match status" value="1"/>
</dbReference>
<protein>
    <submittedName>
        <fullName evidence="3">Uncharacterized protein LOC106152359</fullName>
    </submittedName>
</protein>
<dbReference type="AlphaFoldDB" id="A0A2R2MSW8"/>
<sequence>MTSNTGPATHRHGFSYQDNLSTSQLKAQNLLDHKEVGKLREAFEQDEGIKSFSYGRDDGEGRRTNTTLWHRPGDDITGLVARSEKVAGTMEKLLGGELYHDHAKVVIKDPFTGGAHIWHLDYGYWYLDGFLFPEMATAWIAVDKADKTNGCLKILPGSHHAGRIAHVKVGDQVGADVERVGHLSRACPLMYAELDPGDAIFFHCNLLHRSDQNSSQHRRLAYLVAYNRVTNSSVYEKIHTLRGNPLNKVSNSAITECPSKTNIQGKVYFGGPKEDLALRKLEQ</sequence>
<dbReference type="Proteomes" id="UP000085678">
    <property type="component" value="Unplaced"/>
</dbReference>